<proteinExistence type="inferred from homology"/>
<accession>A0AA91SZQ3</accession>
<feature type="compositionally biased region" description="Basic and acidic residues" evidence="12">
    <location>
        <begin position="121"/>
        <end position="132"/>
    </location>
</feature>
<dbReference type="EMBL" id="LYUB02000024">
    <property type="protein sequence ID" value="OVF05125.1"/>
    <property type="molecule type" value="Genomic_DNA"/>
</dbReference>
<dbReference type="CDD" id="cd09196">
    <property type="entry name" value="PLDc_yTdp1_2"/>
    <property type="match status" value="1"/>
</dbReference>
<evidence type="ECO:0000256" key="4">
    <source>
        <dbReference type="ARBA" id="ARBA00022763"/>
    </source>
</evidence>
<dbReference type="GO" id="GO:0004527">
    <property type="term" value="F:exonuclease activity"/>
    <property type="evidence" value="ECO:0007669"/>
    <property type="project" value="UniProtKB-KW"/>
</dbReference>
<keyword evidence="6" id="KW-0269">Exonuclease</keyword>
<evidence type="ECO:0000256" key="3">
    <source>
        <dbReference type="ARBA" id="ARBA00022722"/>
    </source>
</evidence>
<feature type="region of interest" description="Disordered" evidence="12">
    <location>
        <begin position="151"/>
        <end position="212"/>
    </location>
</feature>
<dbReference type="CDD" id="cd09194">
    <property type="entry name" value="PLDc_yTdp1_1"/>
    <property type="match status" value="1"/>
</dbReference>
<sequence length="730" mass="82311">MNSEPIDLDSDLEVVDVDADPKELKSDTLLPETIPDIGNDNDEKENLDSLSMHETLKSRKQKHKKKKSKQKQKNVELSAKEASILSSVMKIAKKSPSTETKAKETLVQEESSPKPDVSGTEEGRDDAAHNGTDEEISIIQVVEVLSEQKFLRKRASKETHPSNKKHKPVEEEATNDTSTENALSEEEATSHTDTENELSEEESYGNTKISPQIDVNELSFESKKLPSVIEVESSSEDEMVEPPTSQPVSSTPKSSIRLLYNSSYKLTDELTDTDVNVDTVTVHDLVGAPDLLETFQFNFNVDLEYFLTFLHPNFAKNKRKIVFVTGTAYLAGHPLREIIKAKYNISECIAPLPNRFASHHSKMMINFYPHDQVEIIIMTCNLTQLDFGGLTQSVWRSGKLKRGKTTAKLGSRFKQDLERYLLKYKMATIEKVVQRLRDYNYNSVGVELVASAPGTYSIDHIDENDETYGYGKLRQVLQRNDLLIKDTEKHHNILAQVTSIAYPYSSRKGDTASILSHLLCPLMFSHWKKHLEPGTQSTSKHQEEFKYKPQLVFPTVKEVASSNFGFLSGSAVHFKYSGSLIHQKQYEQNVKPYLCKWSTPENVTGRERVTPHVKYYACDNGDGWNTLKWVLVGSHNLSKQAWGYPEAKSKGQTFDVASYELSVLVPGSGKNLVPVFKKDVSSDTKTIPVRFPFKLPPTRYGENDLPWSAGSDYGKLKDRWGNLHNGGYSL</sequence>
<evidence type="ECO:0000256" key="7">
    <source>
        <dbReference type="ARBA" id="ARBA00023204"/>
    </source>
</evidence>
<dbReference type="GO" id="GO:0003697">
    <property type="term" value="F:single-stranded DNA binding"/>
    <property type="evidence" value="ECO:0007669"/>
    <property type="project" value="TreeGrafter"/>
</dbReference>
<evidence type="ECO:0000256" key="10">
    <source>
        <dbReference type="PIRSR" id="PIRSR610347-2"/>
    </source>
</evidence>
<comment type="subcellular location">
    <subcellularLocation>
        <location evidence="1">Nucleus</location>
    </subcellularLocation>
</comment>
<dbReference type="GO" id="GO:0003690">
    <property type="term" value="F:double-stranded DNA binding"/>
    <property type="evidence" value="ECO:0007669"/>
    <property type="project" value="TreeGrafter"/>
</dbReference>
<feature type="compositionally biased region" description="Basic residues" evidence="12">
    <location>
        <begin position="58"/>
        <end position="72"/>
    </location>
</feature>
<dbReference type="GO" id="GO:0017005">
    <property type="term" value="F:3'-tyrosyl-DNA phosphodiesterase activity"/>
    <property type="evidence" value="ECO:0007669"/>
    <property type="project" value="TreeGrafter"/>
</dbReference>
<reference evidence="13 14" key="1">
    <citation type="submission" date="2017-04" db="EMBL/GenBank/DDBJ databases">
        <title>Draft genome of the yeast Clavispora lusitaniae type strain CBS 6936.</title>
        <authorList>
            <person name="Durrens P."/>
            <person name="Klopp C."/>
            <person name="Biteau N."/>
            <person name="Fitton-Ouhabi V."/>
            <person name="Dementhon K."/>
            <person name="Accoceberry I."/>
            <person name="Sherman D.J."/>
            <person name="Noel T."/>
        </authorList>
    </citation>
    <scope>NUCLEOTIDE SEQUENCE [LARGE SCALE GENOMIC DNA]</scope>
    <source>
        <strain evidence="13 14">CBS 6936</strain>
    </source>
</reference>
<dbReference type="KEGG" id="clus:A9F13_24g00220"/>
<evidence type="ECO:0000256" key="2">
    <source>
        <dbReference type="ARBA" id="ARBA00010205"/>
    </source>
</evidence>
<gene>
    <name evidence="13" type="ORF">A9F13_24g00220</name>
</gene>
<feature type="active site" description="Nucleophile" evidence="9">
    <location>
        <position position="360"/>
    </location>
</feature>
<evidence type="ECO:0000256" key="5">
    <source>
        <dbReference type="ARBA" id="ARBA00022801"/>
    </source>
</evidence>
<feature type="region of interest" description="Disordered" evidence="12">
    <location>
        <begin position="1"/>
        <end position="136"/>
    </location>
</feature>
<keyword evidence="3" id="KW-0540">Nuclease</keyword>
<dbReference type="InterPro" id="IPR010347">
    <property type="entry name" value="Tdp1"/>
</dbReference>
<comment type="similarity">
    <text evidence="2">Belongs to the tyrosyl-DNA phosphodiesterase family.</text>
</comment>
<dbReference type="SUPFAM" id="SSF56024">
    <property type="entry name" value="Phospholipase D/nuclease"/>
    <property type="match status" value="2"/>
</dbReference>
<dbReference type="AlphaFoldDB" id="A0AA91SZQ3"/>
<dbReference type="Proteomes" id="UP000195602">
    <property type="component" value="Unassembled WGS sequence"/>
</dbReference>
<comment type="caution">
    <text evidence="13">The sequence shown here is derived from an EMBL/GenBank/DDBJ whole genome shotgun (WGS) entry which is preliminary data.</text>
</comment>
<evidence type="ECO:0000256" key="11">
    <source>
        <dbReference type="PIRSR" id="PIRSR610347-3"/>
    </source>
</evidence>
<keyword evidence="7" id="KW-0234">DNA repair</keyword>
<evidence type="ECO:0000256" key="9">
    <source>
        <dbReference type="PIRSR" id="PIRSR610347-1"/>
    </source>
</evidence>
<organism evidence="13 14">
    <name type="scientific">Clavispora lusitaniae</name>
    <name type="common">Candida lusitaniae</name>
    <dbReference type="NCBI Taxonomy" id="36911"/>
    <lineage>
        <taxon>Eukaryota</taxon>
        <taxon>Fungi</taxon>
        <taxon>Dikarya</taxon>
        <taxon>Ascomycota</taxon>
        <taxon>Saccharomycotina</taxon>
        <taxon>Pichiomycetes</taxon>
        <taxon>Metschnikowiaceae</taxon>
        <taxon>Clavispora</taxon>
    </lineage>
</organism>
<dbReference type="GO" id="GO:0006281">
    <property type="term" value="P:DNA repair"/>
    <property type="evidence" value="ECO:0007669"/>
    <property type="project" value="UniProtKB-KW"/>
</dbReference>
<feature type="active site" description="Proton donor/acceptor" evidence="9">
    <location>
        <position position="612"/>
    </location>
</feature>
<feature type="compositionally biased region" description="Acidic residues" evidence="12">
    <location>
        <begin position="1"/>
        <end position="18"/>
    </location>
</feature>
<feature type="binding site" evidence="10">
    <location>
        <position position="614"/>
    </location>
    <ligand>
        <name>substrate</name>
    </ligand>
</feature>
<evidence type="ECO:0000256" key="12">
    <source>
        <dbReference type="SAM" id="MobiDB-lite"/>
    </source>
</evidence>
<evidence type="ECO:0000256" key="1">
    <source>
        <dbReference type="ARBA" id="ARBA00004123"/>
    </source>
</evidence>
<dbReference type="GO" id="GO:0005634">
    <property type="term" value="C:nucleus"/>
    <property type="evidence" value="ECO:0007669"/>
    <property type="project" value="UniProtKB-SubCell"/>
</dbReference>
<dbReference type="Pfam" id="PF06087">
    <property type="entry name" value="Tyr-DNA_phospho"/>
    <property type="match status" value="1"/>
</dbReference>
<feature type="region of interest" description="Disordered" evidence="12">
    <location>
        <begin position="230"/>
        <end position="253"/>
    </location>
</feature>
<name>A0AA91SZQ3_CLALS</name>
<keyword evidence="5" id="KW-0378">Hydrolase</keyword>
<feature type="binding site" evidence="10">
    <location>
        <position position="362"/>
    </location>
    <ligand>
        <name>substrate</name>
    </ligand>
</feature>
<dbReference type="Gene3D" id="3.30.870.10">
    <property type="entry name" value="Endonuclease Chain A"/>
    <property type="match status" value="2"/>
</dbReference>
<evidence type="ECO:0000313" key="14">
    <source>
        <dbReference type="Proteomes" id="UP000195602"/>
    </source>
</evidence>
<evidence type="ECO:0000256" key="6">
    <source>
        <dbReference type="ARBA" id="ARBA00022839"/>
    </source>
</evidence>
<keyword evidence="8" id="KW-0539">Nucleus</keyword>
<feature type="site" description="Interaction with DNA" evidence="11">
    <location>
        <position position="638"/>
    </location>
</feature>
<evidence type="ECO:0000256" key="8">
    <source>
        <dbReference type="ARBA" id="ARBA00023242"/>
    </source>
</evidence>
<protein>
    <submittedName>
        <fullName evidence="13">Tyrosyl-DNA phosphodiesterase</fullName>
    </submittedName>
</protein>
<dbReference type="PANTHER" id="PTHR12415">
    <property type="entry name" value="TYROSYL-DNA PHOSPHODIESTERASE 1"/>
    <property type="match status" value="1"/>
</dbReference>
<dbReference type="PANTHER" id="PTHR12415:SF0">
    <property type="entry name" value="TYROSYL-DNA PHOSPHODIESTERASE 1"/>
    <property type="match status" value="1"/>
</dbReference>
<keyword evidence="4" id="KW-0227">DNA damage</keyword>
<evidence type="ECO:0000313" key="13">
    <source>
        <dbReference type="EMBL" id="OVF05125.1"/>
    </source>
</evidence>